<evidence type="ECO:0000259" key="4">
    <source>
        <dbReference type="PROSITE" id="PS51186"/>
    </source>
</evidence>
<accession>A0A395JI72</accession>
<proteinExistence type="inferred from homology"/>
<comment type="similarity">
    <text evidence="1">Belongs to the acetyltransferase family.</text>
</comment>
<dbReference type="Proteomes" id="UP000253083">
    <property type="component" value="Unassembled WGS sequence"/>
</dbReference>
<dbReference type="InterPro" id="IPR051016">
    <property type="entry name" value="Diverse_Substrate_AcTransf"/>
</dbReference>
<dbReference type="Gene3D" id="3.40.630.30">
    <property type="match status" value="1"/>
</dbReference>
<dbReference type="CDD" id="cd04301">
    <property type="entry name" value="NAT_SF"/>
    <property type="match status" value="1"/>
</dbReference>
<name>A0A395JI72_9GAMM</name>
<evidence type="ECO:0000313" key="6">
    <source>
        <dbReference type="Proteomes" id="UP000253083"/>
    </source>
</evidence>
<dbReference type="PROSITE" id="PS51186">
    <property type="entry name" value="GNAT"/>
    <property type="match status" value="1"/>
</dbReference>
<dbReference type="GO" id="GO:0008080">
    <property type="term" value="F:N-acetyltransferase activity"/>
    <property type="evidence" value="ECO:0007669"/>
    <property type="project" value="TreeGrafter"/>
</dbReference>
<keyword evidence="6" id="KW-1185">Reference proteome</keyword>
<evidence type="ECO:0000256" key="2">
    <source>
        <dbReference type="ARBA" id="ARBA00022679"/>
    </source>
</evidence>
<dbReference type="GO" id="GO:0005840">
    <property type="term" value="C:ribosome"/>
    <property type="evidence" value="ECO:0007669"/>
    <property type="project" value="UniProtKB-KW"/>
</dbReference>
<sequence length="161" mass="18073">MTTPHIRPVTPADIPQILQFIHDLALYEKEPEAVIATEQHLQRVLFGASPKVFGLIAEIDSKAVGFAIYFFSFSTWLGRHGIYLEDLYVKPETRGSGVGKSLLQSLAKIAVENDCGRVEWSVLNWNEPAIKFYQAIGAKPQDEWTVYRLTDSALTDFAKSD</sequence>
<dbReference type="FunFam" id="3.40.630.30:FF:000064">
    <property type="entry name" value="GNAT family acetyltransferase"/>
    <property type="match status" value="1"/>
</dbReference>
<dbReference type="OrthoDB" id="9805924at2"/>
<dbReference type="SUPFAM" id="SSF55729">
    <property type="entry name" value="Acyl-CoA N-acyltransferases (Nat)"/>
    <property type="match status" value="1"/>
</dbReference>
<keyword evidence="3" id="KW-0012">Acyltransferase</keyword>
<dbReference type="AlphaFoldDB" id="A0A395JI72"/>
<evidence type="ECO:0000313" key="5">
    <source>
        <dbReference type="EMBL" id="RBP49383.1"/>
    </source>
</evidence>
<dbReference type="InterPro" id="IPR000182">
    <property type="entry name" value="GNAT_dom"/>
</dbReference>
<keyword evidence="5" id="KW-0687">Ribonucleoprotein</keyword>
<feature type="domain" description="N-acetyltransferase" evidence="4">
    <location>
        <begin position="4"/>
        <end position="161"/>
    </location>
</feature>
<dbReference type="PANTHER" id="PTHR10545">
    <property type="entry name" value="DIAMINE N-ACETYLTRANSFERASE"/>
    <property type="match status" value="1"/>
</dbReference>
<dbReference type="RefSeq" id="WP_113955240.1">
    <property type="nucleotide sequence ID" value="NZ_QNRT01000004.1"/>
</dbReference>
<dbReference type="InParanoid" id="A0A395JI72"/>
<evidence type="ECO:0000256" key="1">
    <source>
        <dbReference type="ARBA" id="ARBA00008694"/>
    </source>
</evidence>
<protein>
    <submittedName>
        <fullName evidence="5">Ribosomal protein S18 acetylase RimI-like enzyme</fullName>
    </submittedName>
</protein>
<organism evidence="5 6">
    <name type="scientific">Arenicella xantha</name>
    <dbReference type="NCBI Taxonomy" id="644221"/>
    <lineage>
        <taxon>Bacteria</taxon>
        <taxon>Pseudomonadati</taxon>
        <taxon>Pseudomonadota</taxon>
        <taxon>Gammaproteobacteria</taxon>
        <taxon>Arenicellales</taxon>
        <taxon>Arenicellaceae</taxon>
        <taxon>Arenicella</taxon>
    </lineage>
</organism>
<dbReference type="PANTHER" id="PTHR10545:SF29">
    <property type="entry name" value="GH14572P-RELATED"/>
    <property type="match status" value="1"/>
</dbReference>
<comment type="caution">
    <text evidence="5">The sequence shown here is derived from an EMBL/GenBank/DDBJ whole genome shotgun (WGS) entry which is preliminary data.</text>
</comment>
<keyword evidence="5" id="KW-0689">Ribosomal protein</keyword>
<gene>
    <name evidence="5" type="ORF">DFR28_104314</name>
</gene>
<dbReference type="EMBL" id="QNRT01000004">
    <property type="protein sequence ID" value="RBP49383.1"/>
    <property type="molecule type" value="Genomic_DNA"/>
</dbReference>
<reference evidence="5 6" key="1">
    <citation type="submission" date="2018-06" db="EMBL/GenBank/DDBJ databases">
        <title>Genomic Encyclopedia of Type Strains, Phase IV (KMG-IV): sequencing the most valuable type-strain genomes for metagenomic binning, comparative biology and taxonomic classification.</title>
        <authorList>
            <person name="Goeker M."/>
        </authorList>
    </citation>
    <scope>NUCLEOTIDE SEQUENCE [LARGE SCALE GENOMIC DNA]</scope>
    <source>
        <strain evidence="5 6">DSM 24032</strain>
    </source>
</reference>
<keyword evidence="2" id="KW-0808">Transferase</keyword>
<dbReference type="InterPro" id="IPR016181">
    <property type="entry name" value="Acyl_CoA_acyltransferase"/>
</dbReference>
<dbReference type="Pfam" id="PF00583">
    <property type="entry name" value="Acetyltransf_1"/>
    <property type="match status" value="1"/>
</dbReference>
<evidence type="ECO:0000256" key="3">
    <source>
        <dbReference type="ARBA" id="ARBA00023315"/>
    </source>
</evidence>